<organism evidence="3 4">
    <name type="scientific">Denticeps clupeoides</name>
    <name type="common">denticle herring</name>
    <dbReference type="NCBI Taxonomy" id="299321"/>
    <lineage>
        <taxon>Eukaryota</taxon>
        <taxon>Metazoa</taxon>
        <taxon>Chordata</taxon>
        <taxon>Craniata</taxon>
        <taxon>Vertebrata</taxon>
        <taxon>Euteleostomi</taxon>
        <taxon>Actinopterygii</taxon>
        <taxon>Neopterygii</taxon>
        <taxon>Teleostei</taxon>
        <taxon>Clupei</taxon>
        <taxon>Clupeiformes</taxon>
        <taxon>Denticipitoidei</taxon>
        <taxon>Denticipitidae</taxon>
        <taxon>Denticeps</taxon>
    </lineage>
</organism>
<reference evidence="3" key="3">
    <citation type="submission" date="2025-09" db="UniProtKB">
        <authorList>
            <consortium name="Ensembl"/>
        </authorList>
    </citation>
    <scope>IDENTIFICATION</scope>
</reference>
<dbReference type="InterPro" id="IPR017946">
    <property type="entry name" value="PLC-like_Pdiesterase_TIM-brl"/>
</dbReference>
<accession>A0AAY4DU42</accession>
<dbReference type="PROSITE" id="PS50007">
    <property type="entry name" value="PIPLC_X_DOMAIN"/>
    <property type="match status" value="1"/>
</dbReference>
<dbReference type="AlphaFoldDB" id="A0AAY4DU42"/>
<evidence type="ECO:0000259" key="2">
    <source>
        <dbReference type="SMART" id="SM00148"/>
    </source>
</evidence>
<dbReference type="GeneID" id="114790990"/>
<feature type="domain" description="Phosphatidylinositol-specific phospholipase C X" evidence="2">
    <location>
        <begin position="48"/>
        <end position="184"/>
    </location>
</feature>
<dbReference type="CDD" id="cd08586">
    <property type="entry name" value="PI-PLCc_BcPLC_like"/>
    <property type="match status" value="1"/>
</dbReference>
<dbReference type="Ensembl" id="ENSDCDT00010059129.1">
    <property type="protein sequence ID" value="ENSDCDP00010048774.1"/>
    <property type="gene ID" value="ENSDCDG00010029336.1"/>
</dbReference>
<reference evidence="3 4" key="1">
    <citation type="submission" date="2020-06" db="EMBL/GenBank/DDBJ databases">
        <authorList>
            <consortium name="Wellcome Sanger Institute Data Sharing"/>
        </authorList>
    </citation>
    <scope>NUCLEOTIDE SEQUENCE [LARGE SCALE GENOMIC DNA]</scope>
</reference>
<keyword evidence="4" id="KW-1185">Reference proteome</keyword>
<feature type="signal peptide" evidence="1">
    <location>
        <begin position="1"/>
        <end position="22"/>
    </location>
</feature>
<sequence>MKIKLIWRLLASLAIVFQDVSCGKDTSFNDEKVLQLPKSYDISWMSSVENSKVISELTIPGTHDTMALYGGPAAECQAWSLEDQLRAGIRYLDLRVFSIDDKLYVMHGVMYEHTTFIKVLETIKAFLAEFKTEAVLVRVKPDLFNKADVEKLVQKIVEFDEDVWIKSAVPTMGEIRGKIVFVQKLSFKLGLPLVGTDKKDDYKVTNILDKEIKIEEHLNEAEKECGRDYLVLSYSSGTGIGTLKGMFLTPKKVAKNINPWFYEYLKKLPHDTGTCFGIIAMDFPGLALIQTVINLN</sequence>
<evidence type="ECO:0000313" key="3">
    <source>
        <dbReference type="Ensembl" id="ENSDCDP00010048774.1"/>
    </source>
</evidence>
<dbReference type="InterPro" id="IPR000909">
    <property type="entry name" value="PLipase_C_PInositol-sp_X_dom"/>
</dbReference>
<dbReference type="PANTHER" id="PTHR13593:SF147">
    <property type="entry name" value="1-PHOSPHATIDYLINOSITOL PHOSPHODIESTERASE-LIKE-RELATED"/>
    <property type="match status" value="1"/>
</dbReference>
<gene>
    <name evidence="3" type="primary">LOC114790990</name>
</gene>
<evidence type="ECO:0000256" key="1">
    <source>
        <dbReference type="SAM" id="SignalP"/>
    </source>
</evidence>
<evidence type="ECO:0000313" key="4">
    <source>
        <dbReference type="Proteomes" id="UP000694580"/>
    </source>
</evidence>
<name>A0AAY4DU42_9TELE</name>
<keyword evidence="1" id="KW-0732">Signal</keyword>
<dbReference type="GO" id="GO:0008081">
    <property type="term" value="F:phosphoric diester hydrolase activity"/>
    <property type="evidence" value="ECO:0007669"/>
    <property type="project" value="InterPro"/>
</dbReference>
<dbReference type="InterPro" id="IPR051057">
    <property type="entry name" value="PI-PLC_domain"/>
</dbReference>
<dbReference type="Gene3D" id="3.20.20.190">
    <property type="entry name" value="Phosphatidylinositol (PI) phosphodiesterase"/>
    <property type="match status" value="1"/>
</dbReference>
<dbReference type="PANTHER" id="PTHR13593">
    <property type="match status" value="1"/>
</dbReference>
<dbReference type="RefSeq" id="XP_028837283.1">
    <property type="nucleotide sequence ID" value="XM_028981450.1"/>
</dbReference>
<dbReference type="Proteomes" id="UP000694580">
    <property type="component" value="Chromosome 5"/>
</dbReference>
<dbReference type="GO" id="GO:0006629">
    <property type="term" value="P:lipid metabolic process"/>
    <property type="evidence" value="ECO:0007669"/>
    <property type="project" value="InterPro"/>
</dbReference>
<proteinExistence type="predicted"/>
<reference evidence="3" key="2">
    <citation type="submission" date="2025-08" db="UniProtKB">
        <authorList>
            <consortium name="Ensembl"/>
        </authorList>
    </citation>
    <scope>IDENTIFICATION</scope>
</reference>
<dbReference type="SUPFAM" id="SSF51695">
    <property type="entry name" value="PLC-like phosphodiesterases"/>
    <property type="match status" value="1"/>
</dbReference>
<protein>
    <recommendedName>
        <fullName evidence="2">Phosphatidylinositol-specific phospholipase C X domain-containing protein</fullName>
    </recommendedName>
</protein>
<dbReference type="SMART" id="SM00148">
    <property type="entry name" value="PLCXc"/>
    <property type="match status" value="1"/>
</dbReference>
<feature type="chain" id="PRO_5044217027" description="Phosphatidylinositol-specific phospholipase C X domain-containing protein" evidence="1">
    <location>
        <begin position="23"/>
        <end position="296"/>
    </location>
</feature>
<dbReference type="GeneTree" id="ENSGT00390000010118"/>
<dbReference type="Pfam" id="PF00388">
    <property type="entry name" value="PI-PLC-X"/>
    <property type="match status" value="1"/>
</dbReference>